<proteinExistence type="predicted"/>
<reference evidence="9" key="2">
    <citation type="journal article" date="2019" name="Int. J. Syst. Evol. Microbiol.">
        <title>The Global Catalogue of Microorganisms (GCM) 10K type strain sequencing project: providing services to taxonomists for standard genome sequencing and annotation.</title>
        <authorList>
            <consortium name="The Broad Institute Genomics Platform"/>
            <consortium name="The Broad Institute Genome Sequencing Center for Infectious Disease"/>
            <person name="Wu L."/>
            <person name="Ma J."/>
        </authorList>
    </citation>
    <scope>NUCLEOTIDE SEQUENCE [LARGE SCALE GENOMIC DNA]</scope>
    <source>
        <strain evidence="9">NBRC 112299</strain>
    </source>
</reference>
<comment type="caution">
    <text evidence="8">The sequence shown here is derived from an EMBL/GenBank/DDBJ whole genome shotgun (WGS) entry which is preliminary data.</text>
</comment>
<dbReference type="InterPro" id="IPR020846">
    <property type="entry name" value="MFS_dom"/>
</dbReference>
<feature type="transmembrane region" description="Helical" evidence="5">
    <location>
        <begin position="279"/>
        <end position="301"/>
    </location>
</feature>
<dbReference type="PANTHER" id="PTHR23530">
    <property type="entry name" value="TRANSPORT PROTEIN-RELATED"/>
    <property type="match status" value="1"/>
</dbReference>
<evidence type="ECO:0000313" key="9">
    <source>
        <dbReference type="Proteomes" id="UP001157125"/>
    </source>
</evidence>
<feature type="transmembrane region" description="Helical" evidence="5">
    <location>
        <begin position="164"/>
        <end position="186"/>
    </location>
</feature>
<evidence type="ECO:0000256" key="2">
    <source>
        <dbReference type="ARBA" id="ARBA00022692"/>
    </source>
</evidence>
<name>A0ABQ6IIJ3_9MICO</name>
<feature type="transmembrane region" description="Helical" evidence="5">
    <location>
        <begin position="313"/>
        <end position="346"/>
    </location>
</feature>
<evidence type="ECO:0000256" key="5">
    <source>
        <dbReference type="SAM" id="Phobius"/>
    </source>
</evidence>
<organism evidence="8 9">
    <name type="scientific">Demequina litorisediminis</name>
    <dbReference type="NCBI Taxonomy" id="1849022"/>
    <lineage>
        <taxon>Bacteria</taxon>
        <taxon>Bacillati</taxon>
        <taxon>Actinomycetota</taxon>
        <taxon>Actinomycetes</taxon>
        <taxon>Micrococcales</taxon>
        <taxon>Demequinaceae</taxon>
        <taxon>Demequina</taxon>
    </lineage>
</organism>
<evidence type="ECO:0000256" key="3">
    <source>
        <dbReference type="ARBA" id="ARBA00022989"/>
    </source>
</evidence>
<dbReference type="InterPro" id="IPR011701">
    <property type="entry name" value="MFS"/>
</dbReference>
<feature type="transmembrane region" description="Helical" evidence="5">
    <location>
        <begin position="381"/>
        <end position="410"/>
    </location>
</feature>
<gene>
    <name evidence="7" type="ORF">GCM10025876_00400</name>
    <name evidence="8" type="ORF">GCM10025876_39370</name>
</gene>
<dbReference type="InterPro" id="IPR053160">
    <property type="entry name" value="MFS_DHA3_Transporter"/>
</dbReference>
<dbReference type="EMBL" id="BSUN01000001">
    <property type="protein sequence ID" value="GMA37733.1"/>
    <property type="molecule type" value="Genomic_DNA"/>
</dbReference>
<dbReference type="Gene3D" id="1.20.1250.20">
    <property type="entry name" value="MFS general substrate transporter like domains"/>
    <property type="match status" value="1"/>
</dbReference>
<dbReference type="SUPFAM" id="SSF103473">
    <property type="entry name" value="MFS general substrate transporter"/>
    <property type="match status" value="1"/>
</dbReference>
<accession>A0ABQ6IIJ3</accession>
<reference evidence="8" key="3">
    <citation type="submission" date="2023-02" db="EMBL/GenBank/DDBJ databases">
        <authorList>
            <person name="Sun Q."/>
            <person name="Mori K."/>
        </authorList>
    </citation>
    <scope>NUCLEOTIDE SEQUENCE</scope>
    <source>
        <strain evidence="8">NBRC 112299</strain>
    </source>
</reference>
<evidence type="ECO:0000313" key="8">
    <source>
        <dbReference type="EMBL" id="GMA37733.1"/>
    </source>
</evidence>
<feature type="domain" description="Major facilitator superfamily (MFS) profile" evidence="6">
    <location>
        <begin position="1"/>
        <end position="423"/>
    </location>
</feature>
<keyword evidence="4 5" id="KW-0472">Membrane</keyword>
<keyword evidence="3 5" id="KW-1133">Transmembrane helix</keyword>
<keyword evidence="2 5" id="KW-0812">Transmembrane</keyword>
<dbReference type="InterPro" id="IPR036259">
    <property type="entry name" value="MFS_trans_sf"/>
</dbReference>
<dbReference type="Pfam" id="PF07690">
    <property type="entry name" value="MFS_1"/>
    <property type="match status" value="1"/>
</dbReference>
<feature type="transmembrane region" description="Helical" evidence="5">
    <location>
        <begin position="68"/>
        <end position="101"/>
    </location>
</feature>
<sequence>MVRRRFVTLTALRWLPTGLVAPTFVLLLSARGLSLATIGLLTALYSATTVLSELPTGGLADVLGRRPVIVAAALVSAASAIMLAVSTTLPWLIAAAVVMGLARALDSGPLEAWYVDAVHAVEPGADLTPGLARAAMAESVALSAGALASGAVVAWAPMPTSDALVIALSLPFLLKAALTLVQLVFVARWVHDDVAATTASEAADATAGGRVARIVANATATSRDVPHAIGRGVRLAVARHTLRRLLLLTAAFGAALAGIELLAPSHAANLLGGTANAAGPYAVLVTAGFLGSAAGSALAPLAGRLARRSSRAAALAVAGAAVSLAVVAAPFAGIAAAAFIGFYVLLGVAFPLTQTLMHAEVTATERATMLSLNSMALQSTAIVITATLGALAVATSTALAFAVIAVVLGLGSLTLVRWPHDPAPASAGTTSATTAEASA</sequence>
<dbReference type="PROSITE" id="PS50850">
    <property type="entry name" value="MFS"/>
    <property type="match status" value="1"/>
</dbReference>
<evidence type="ECO:0000256" key="1">
    <source>
        <dbReference type="ARBA" id="ARBA00004651"/>
    </source>
</evidence>
<dbReference type="PANTHER" id="PTHR23530:SF1">
    <property type="entry name" value="PERMEASE, MAJOR FACILITATOR SUPERFAMILY-RELATED"/>
    <property type="match status" value="1"/>
</dbReference>
<dbReference type="PROSITE" id="PS00216">
    <property type="entry name" value="SUGAR_TRANSPORT_1"/>
    <property type="match status" value="1"/>
</dbReference>
<evidence type="ECO:0000259" key="6">
    <source>
        <dbReference type="PROSITE" id="PS50850"/>
    </source>
</evidence>
<feature type="transmembrane region" description="Helical" evidence="5">
    <location>
        <begin position="245"/>
        <end position="267"/>
    </location>
</feature>
<protein>
    <recommendedName>
        <fullName evidence="6">Major facilitator superfamily (MFS) profile domain-containing protein</fullName>
    </recommendedName>
</protein>
<feature type="transmembrane region" description="Helical" evidence="5">
    <location>
        <begin position="21"/>
        <end position="48"/>
    </location>
</feature>
<evidence type="ECO:0000256" key="4">
    <source>
        <dbReference type="ARBA" id="ARBA00023136"/>
    </source>
</evidence>
<dbReference type="EMBL" id="BSUN01000001">
    <property type="protein sequence ID" value="GMA33836.1"/>
    <property type="molecule type" value="Genomic_DNA"/>
</dbReference>
<dbReference type="InterPro" id="IPR005829">
    <property type="entry name" value="Sugar_transporter_CS"/>
</dbReference>
<comment type="subcellular location">
    <subcellularLocation>
        <location evidence="1">Cell membrane</location>
        <topology evidence="1">Multi-pass membrane protein</topology>
    </subcellularLocation>
</comment>
<keyword evidence="9" id="KW-1185">Reference proteome</keyword>
<evidence type="ECO:0000313" key="7">
    <source>
        <dbReference type="EMBL" id="GMA33836.1"/>
    </source>
</evidence>
<reference evidence="8" key="1">
    <citation type="journal article" date="2014" name="Int. J. Syst. Evol. Microbiol.">
        <title>Complete genome of a new Firmicutes species belonging to the dominant human colonic microbiota ('Ruminococcus bicirculans') reveals two chromosomes and a selective capacity to utilize plant glucans.</title>
        <authorList>
            <consortium name="NISC Comparative Sequencing Program"/>
            <person name="Wegmann U."/>
            <person name="Louis P."/>
            <person name="Goesmann A."/>
            <person name="Henrissat B."/>
            <person name="Duncan S.H."/>
            <person name="Flint H.J."/>
        </authorList>
    </citation>
    <scope>NUCLEOTIDE SEQUENCE</scope>
    <source>
        <strain evidence="8">NBRC 112299</strain>
    </source>
</reference>
<dbReference type="Proteomes" id="UP001157125">
    <property type="component" value="Unassembled WGS sequence"/>
</dbReference>